<dbReference type="Pfam" id="PF23608">
    <property type="entry name" value="Ig_ILCR1"/>
    <property type="match status" value="1"/>
</dbReference>
<evidence type="ECO:0000313" key="2">
    <source>
        <dbReference type="EMBL" id="CEK57681.1"/>
    </source>
</evidence>
<proteinExistence type="predicted"/>
<name>A0A0B6YPH7_9EUPU</name>
<reference evidence="2" key="1">
    <citation type="submission" date="2014-12" db="EMBL/GenBank/DDBJ databases">
        <title>Insight into the proteome of Arion vulgaris.</title>
        <authorList>
            <person name="Aradska J."/>
            <person name="Bulat T."/>
            <person name="Smidak R."/>
            <person name="Sarate P."/>
            <person name="Gangsoo J."/>
            <person name="Sialana F."/>
            <person name="Bilban M."/>
            <person name="Lubec G."/>
        </authorList>
    </citation>
    <scope>NUCLEOTIDE SEQUENCE</scope>
    <source>
        <tissue evidence="2">Skin</tissue>
    </source>
</reference>
<feature type="non-terminal residue" evidence="2">
    <location>
        <position position="108"/>
    </location>
</feature>
<organism evidence="2">
    <name type="scientific">Arion vulgaris</name>
    <dbReference type="NCBI Taxonomy" id="1028688"/>
    <lineage>
        <taxon>Eukaryota</taxon>
        <taxon>Metazoa</taxon>
        <taxon>Spiralia</taxon>
        <taxon>Lophotrochozoa</taxon>
        <taxon>Mollusca</taxon>
        <taxon>Gastropoda</taxon>
        <taxon>Heterobranchia</taxon>
        <taxon>Euthyneura</taxon>
        <taxon>Panpulmonata</taxon>
        <taxon>Eupulmonata</taxon>
        <taxon>Stylommatophora</taxon>
        <taxon>Helicina</taxon>
        <taxon>Arionoidea</taxon>
        <taxon>Arionidae</taxon>
        <taxon>Arion</taxon>
    </lineage>
</organism>
<feature type="non-terminal residue" evidence="2">
    <location>
        <position position="1"/>
    </location>
</feature>
<evidence type="ECO:0000259" key="1">
    <source>
        <dbReference type="Pfam" id="PF23608"/>
    </source>
</evidence>
<dbReference type="InterPro" id="IPR057066">
    <property type="entry name" value="Ig_ILCR1"/>
</dbReference>
<sequence length="108" mass="12720">YDNGTIDVRFTLPDPSLNLTRFELFLMNTLNMANPVYQIDYRPEPYSERNKQGRQIFSVNESGCYQIVIWVREEEGFHKEPGKCSCWKLTYNGRKCEDLCGSIFDEFC</sequence>
<protein>
    <recommendedName>
        <fullName evidence="1">ILCR1 Ig-like domain-containing protein</fullName>
    </recommendedName>
</protein>
<gene>
    <name evidence="2" type="primary">ORF30801</name>
</gene>
<feature type="domain" description="ILCR1 Ig-like" evidence="1">
    <location>
        <begin position="3"/>
        <end position="96"/>
    </location>
</feature>
<dbReference type="EMBL" id="HACG01010816">
    <property type="protein sequence ID" value="CEK57681.1"/>
    <property type="molecule type" value="Transcribed_RNA"/>
</dbReference>
<accession>A0A0B6YPH7</accession>
<dbReference type="AlphaFoldDB" id="A0A0B6YPH7"/>